<comment type="caution">
    <text evidence="1">The sequence shown here is derived from an EMBL/GenBank/DDBJ whole genome shotgun (WGS) entry which is preliminary data.</text>
</comment>
<reference evidence="1 2" key="1">
    <citation type="submission" date="2022-01" db="EMBL/GenBank/DDBJ databases">
        <authorList>
            <person name="Xiong W."/>
            <person name="Schranz E."/>
        </authorList>
    </citation>
    <scope>NUCLEOTIDE SEQUENCE [LARGE SCALE GENOMIC DNA]</scope>
</reference>
<keyword evidence="2" id="KW-1185">Reference proteome</keyword>
<evidence type="ECO:0000313" key="2">
    <source>
        <dbReference type="Proteomes" id="UP001157418"/>
    </source>
</evidence>
<sequence>MQIALREPVSLNSDRIASKNQINVITYLKIILNLNYQIVDHRFVLATPTCNRNTKKKGGLRSIHATRWRVGGEEAVGFFWPPINNLILYPQFPIGPLSKPSPIKEKYRIAKEYEGSFAFLPRHSAAIFEPFPNSLSPQLTPFSGHLVQSFSLHK</sequence>
<protein>
    <submittedName>
        <fullName evidence="1">Uncharacterized protein</fullName>
    </submittedName>
</protein>
<organism evidence="1 2">
    <name type="scientific">Lactuca virosa</name>
    <dbReference type="NCBI Taxonomy" id="75947"/>
    <lineage>
        <taxon>Eukaryota</taxon>
        <taxon>Viridiplantae</taxon>
        <taxon>Streptophyta</taxon>
        <taxon>Embryophyta</taxon>
        <taxon>Tracheophyta</taxon>
        <taxon>Spermatophyta</taxon>
        <taxon>Magnoliopsida</taxon>
        <taxon>eudicotyledons</taxon>
        <taxon>Gunneridae</taxon>
        <taxon>Pentapetalae</taxon>
        <taxon>asterids</taxon>
        <taxon>campanulids</taxon>
        <taxon>Asterales</taxon>
        <taxon>Asteraceae</taxon>
        <taxon>Cichorioideae</taxon>
        <taxon>Cichorieae</taxon>
        <taxon>Lactucinae</taxon>
        <taxon>Lactuca</taxon>
    </lineage>
</organism>
<dbReference type="Proteomes" id="UP001157418">
    <property type="component" value="Unassembled WGS sequence"/>
</dbReference>
<evidence type="ECO:0000313" key="1">
    <source>
        <dbReference type="EMBL" id="CAH1415121.1"/>
    </source>
</evidence>
<proteinExistence type="predicted"/>
<name>A0AAU9LP34_9ASTR</name>
<gene>
    <name evidence="1" type="ORF">LVIROSA_LOCUS2990</name>
</gene>
<dbReference type="EMBL" id="CAKMRJ010000001">
    <property type="protein sequence ID" value="CAH1415121.1"/>
    <property type="molecule type" value="Genomic_DNA"/>
</dbReference>
<accession>A0AAU9LP34</accession>
<dbReference type="AlphaFoldDB" id="A0AAU9LP34"/>